<dbReference type="Proteomes" id="UP001596170">
    <property type="component" value="Unassembled WGS sequence"/>
</dbReference>
<organism evidence="1 2">
    <name type="scientific">Paenisporosarcina macmurdoensis</name>
    <dbReference type="NCBI Taxonomy" id="212659"/>
    <lineage>
        <taxon>Bacteria</taxon>
        <taxon>Bacillati</taxon>
        <taxon>Bacillota</taxon>
        <taxon>Bacilli</taxon>
        <taxon>Bacillales</taxon>
        <taxon>Caryophanaceae</taxon>
        <taxon>Paenisporosarcina</taxon>
    </lineage>
</organism>
<dbReference type="GO" id="GO:0016787">
    <property type="term" value="F:hydrolase activity"/>
    <property type="evidence" value="ECO:0007669"/>
    <property type="project" value="UniProtKB-KW"/>
</dbReference>
<keyword evidence="1" id="KW-0378">Hydrolase</keyword>
<dbReference type="Gene3D" id="3.40.50.880">
    <property type="match status" value="1"/>
</dbReference>
<gene>
    <name evidence="1" type="ORF">ACFPYN_04350</name>
</gene>
<dbReference type="InterPro" id="IPR011697">
    <property type="entry name" value="Peptidase_C26"/>
</dbReference>
<reference evidence="2" key="1">
    <citation type="journal article" date="2019" name="Int. J. Syst. Evol. Microbiol.">
        <title>The Global Catalogue of Microorganisms (GCM) 10K type strain sequencing project: providing services to taxonomists for standard genome sequencing and annotation.</title>
        <authorList>
            <consortium name="The Broad Institute Genomics Platform"/>
            <consortium name="The Broad Institute Genome Sequencing Center for Infectious Disease"/>
            <person name="Wu L."/>
            <person name="Ma J."/>
        </authorList>
    </citation>
    <scope>NUCLEOTIDE SEQUENCE [LARGE SCALE GENOMIC DNA]</scope>
    <source>
        <strain evidence="2">CCUG 54527</strain>
    </source>
</reference>
<dbReference type="PANTHER" id="PTHR43235">
    <property type="entry name" value="GLUTAMINE AMIDOTRANSFERASE PB2B2.05-RELATED"/>
    <property type="match status" value="1"/>
</dbReference>
<dbReference type="InterPro" id="IPR044668">
    <property type="entry name" value="PuuD-like"/>
</dbReference>
<dbReference type="CDD" id="cd01745">
    <property type="entry name" value="GATase1_2"/>
    <property type="match status" value="1"/>
</dbReference>
<name>A0ABW1L3W7_9BACL</name>
<dbReference type="EMBL" id="JBHSRI010000003">
    <property type="protein sequence ID" value="MFC6038683.1"/>
    <property type="molecule type" value="Genomic_DNA"/>
</dbReference>
<sequence>MKPIIGISSSLNEHILSVPIDYIQAITQFGGVPIVIPNIQGDAIDSIVHLLDGLLLTGGGDIDPTLFNEEPLQNLGTITPERDDFEIAIIQKMMKLNKPILGICRGLQILNIAIGGDMYQDIYSQSQNKLLQHTQLAPRNHASHFVQVLKGSMLSDIVQVEKFKVNSFHHQAIRKIPNDFKASAIASDGIIEAFESNIHTFVIGLQWHPENLLSKNDEASIAIFKAFILSCEK</sequence>
<protein>
    <submittedName>
        <fullName evidence="1">Gamma-glutamyl-gamma-aminobutyrate hydrolase family protein</fullName>
    </submittedName>
</protein>
<dbReference type="PROSITE" id="PS51273">
    <property type="entry name" value="GATASE_TYPE_1"/>
    <property type="match status" value="1"/>
</dbReference>
<dbReference type="Pfam" id="PF07722">
    <property type="entry name" value="Peptidase_C26"/>
    <property type="match status" value="1"/>
</dbReference>
<dbReference type="RefSeq" id="WP_377732738.1">
    <property type="nucleotide sequence ID" value="NZ_JBHSRI010000003.1"/>
</dbReference>
<evidence type="ECO:0000313" key="1">
    <source>
        <dbReference type="EMBL" id="MFC6038683.1"/>
    </source>
</evidence>
<proteinExistence type="predicted"/>
<comment type="caution">
    <text evidence="1">The sequence shown here is derived from an EMBL/GenBank/DDBJ whole genome shotgun (WGS) entry which is preliminary data.</text>
</comment>
<keyword evidence="2" id="KW-1185">Reference proteome</keyword>
<dbReference type="SUPFAM" id="SSF52317">
    <property type="entry name" value="Class I glutamine amidotransferase-like"/>
    <property type="match status" value="1"/>
</dbReference>
<dbReference type="PANTHER" id="PTHR43235:SF1">
    <property type="entry name" value="GLUTAMINE AMIDOTRANSFERASE PB2B2.05-RELATED"/>
    <property type="match status" value="1"/>
</dbReference>
<accession>A0ABW1L3W7</accession>
<evidence type="ECO:0000313" key="2">
    <source>
        <dbReference type="Proteomes" id="UP001596170"/>
    </source>
</evidence>
<dbReference type="InterPro" id="IPR029062">
    <property type="entry name" value="Class_I_gatase-like"/>
</dbReference>